<dbReference type="EMBL" id="RJUF01000041">
    <property type="protein sequence ID" value="MCP9763833.1"/>
    <property type="molecule type" value="Genomic_DNA"/>
</dbReference>
<gene>
    <name evidence="1" type="ORF">EGI31_12795</name>
</gene>
<proteinExistence type="predicted"/>
<dbReference type="InterPro" id="IPR024252">
    <property type="entry name" value="DUF2528"/>
</dbReference>
<comment type="caution">
    <text evidence="1">The sequence shown here is derived from an EMBL/GenBank/DDBJ whole genome shotgun (WGS) entry which is preliminary data.</text>
</comment>
<name>A0AAE3H2Z6_9BACT</name>
<evidence type="ECO:0000313" key="1">
    <source>
        <dbReference type="EMBL" id="MCP9763833.1"/>
    </source>
</evidence>
<reference evidence="1 2" key="1">
    <citation type="submission" date="2018-11" db="EMBL/GenBank/DDBJ databases">
        <title>Novel bacteria species description.</title>
        <authorList>
            <person name="Han J.-H."/>
        </authorList>
    </citation>
    <scope>NUCLEOTIDE SEQUENCE [LARGE SCALE GENOMIC DNA]</scope>
    <source>
        <strain evidence="1 2">KCTC23259</strain>
    </source>
</reference>
<dbReference type="RefSeq" id="WP_255037598.1">
    <property type="nucleotide sequence ID" value="NZ_RJUF01000041.1"/>
</dbReference>
<protein>
    <submittedName>
        <fullName evidence="1">DUF2528 family protein</fullName>
    </submittedName>
</protein>
<dbReference type="Pfam" id="PF10800">
    <property type="entry name" value="DUF2528"/>
    <property type="match status" value="1"/>
</dbReference>
<dbReference type="AlphaFoldDB" id="A0AAE3H2Z6"/>
<keyword evidence="2" id="KW-1185">Reference proteome</keyword>
<accession>A0AAE3H2Z6</accession>
<evidence type="ECO:0000313" key="2">
    <source>
        <dbReference type="Proteomes" id="UP001204144"/>
    </source>
</evidence>
<organism evidence="1 2">
    <name type="scientific">Lacihabitans soyangensis</name>
    <dbReference type="NCBI Taxonomy" id="869394"/>
    <lineage>
        <taxon>Bacteria</taxon>
        <taxon>Pseudomonadati</taxon>
        <taxon>Bacteroidota</taxon>
        <taxon>Cytophagia</taxon>
        <taxon>Cytophagales</taxon>
        <taxon>Leadbetterellaceae</taxon>
        <taxon>Lacihabitans</taxon>
    </lineage>
</organism>
<dbReference type="Proteomes" id="UP001204144">
    <property type="component" value="Unassembled WGS sequence"/>
</dbReference>
<sequence>MGKKKYAIQHEPTWARIVVEVDMDYEYEVSASGEMYKTEQAIKDMVDFWAGSEIKLADNDEDYLRTFLKQLCEHVMRMLATSNWNEKGVIDAMMDEEGWCPMDGSCGIKIVSVGEMEFNQDDFEILEMRY</sequence>